<dbReference type="AlphaFoldDB" id="A0AAF0PFQ5"/>
<evidence type="ECO:0000313" key="3">
    <source>
        <dbReference type="Proteomes" id="UP001224926"/>
    </source>
</evidence>
<dbReference type="Proteomes" id="UP001224926">
    <property type="component" value="Chromosome"/>
</dbReference>
<proteinExistence type="predicted"/>
<name>A0AAF0PFQ5_9EURY</name>
<sequence length="50" mass="5308">MSVDTDDGFGPFCGALGCTDDAEYVIDHPKHGELTVCSGCVGDYEVIRLV</sequence>
<dbReference type="RefSeq" id="WP_162834883.1">
    <property type="nucleotide sequence ID" value="NZ_CP101873.1"/>
</dbReference>
<dbReference type="GeneID" id="84216407"/>
<dbReference type="EMBL" id="CP101873">
    <property type="protein sequence ID" value="WMT08405.1"/>
    <property type="molecule type" value="Genomic_DNA"/>
</dbReference>
<accession>A0AAF0PFQ5</accession>
<evidence type="ECO:0000313" key="1">
    <source>
        <dbReference type="EMBL" id="WMT07773.1"/>
    </source>
</evidence>
<protein>
    <submittedName>
        <fullName evidence="2">Uncharacterized protein</fullName>
    </submittedName>
</protein>
<gene>
    <name evidence="2" type="ORF">NP511_01950</name>
    <name evidence="1" type="ORF">NP511_20665</name>
</gene>
<dbReference type="EMBL" id="CP101873">
    <property type="protein sequence ID" value="WMT07773.1"/>
    <property type="molecule type" value="Genomic_DNA"/>
</dbReference>
<reference evidence="2 3" key="1">
    <citation type="submission" date="2022-07" db="EMBL/GenBank/DDBJ databases">
        <title>Two temperate virus in Haloterrigena jeotgali A29.</title>
        <authorList>
            <person name="Deng X."/>
        </authorList>
    </citation>
    <scope>NUCLEOTIDE SEQUENCE [LARGE SCALE GENOMIC DNA]</scope>
    <source>
        <strain evidence="2 3">A29</strain>
    </source>
</reference>
<organism evidence="2 3">
    <name type="scientific">Natrinema thermotolerans</name>
    <dbReference type="NCBI Taxonomy" id="121872"/>
    <lineage>
        <taxon>Archaea</taxon>
        <taxon>Methanobacteriati</taxon>
        <taxon>Methanobacteriota</taxon>
        <taxon>Stenosarchaea group</taxon>
        <taxon>Halobacteria</taxon>
        <taxon>Halobacteriales</taxon>
        <taxon>Natrialbaceae</taxon>
        <taxon>Natrinema</taxon>
    </lineage>
</organism>
<evidence type="ECO:0000313" key="2">
    <source>
        <dbReference type="EMBL" id="WMT08405.1"/>
    </source>
</evidence>
<keyword evidence="3" id="KW-1185">Reference proteome</keyword>